<comment type="caution">
    <text evidence="1">The sequence shown here is derived from an EMBL/GenBank/DDBJ whole genome shotgun (WGS) entry which is preliminary data.</text>
</comment>
<accession>A0AAD3TK15</accession>
<dbReference type="PANTHER" id="PTHR36002:SF1">
    <property type="entry name" value="PYRD"/>
    <property type="match status" value="1"/>
</dbReference>
<reference evidence="1" key="1">
    <citation type="submission" date="2023-05" db="EMBL/GenBank/DDBJ databases">
        <title>Nepenthes gracilis genome sequencing.</title>
        <authorList>
            <person name="Fukushima K."/>
        </authorList>
    </citation>
    <scope>NUCLEOTIDE SEQUENCE</scope>
    <source>
        <strain evidence="1">SING2019-196</strain>
    </source>
</reference>
<sequence>MSLSCLVCHGVESPSCLFRSYSISSSENEGKCSMVACCSRGTSTIMPSSKVTPQPAISDNTGIAGVPRLVRSHAIRRDNVRNWNFDELELAD</sequence>
<protein>
    <submittedName>
        <fullName evidence="1">Uncharacterized protein</fullName>
    </submittedName>
</protein>
<dbReference type="EMBL" id="BSYO01000040">
    <property type="protein sequence ID" value="GMH31338.1"/>
    <property type="molecule type" value="Genomic_DNA"/>
</dbReference>
<keyword evidence="2" id="KW-1185">Reference proteome</keyword>
<evidence type="ECO:0000313" key="2">
    <source>
        <dbReference type="Proteomes" id="UP001279734"/>
    </source>
</evidence>
<dbReference type="Proteomes" id="UP001279734">
    <property type="component" value="Unassembled WGS sequence"/>
</dbReference>
<evidence type="ECO:0000313" key="1">
    <source>
        <dbReference type="EMBL" id="GMH31338.1"/>
    </source>
</evidence>
<dbReference type="PANTHER" id="PTHR36002">
    <property type="entry name" value="PYRD"/>
    <property type="match status" value="1"/>
</dbReference>
<proteinExistence type="predicted"/>
<name>A0AAD3TK15_NEPGR</name>
<organism evidence="1 2">
    <name type="scientific">Nepenthes gracilis</name>
    <name type="common">Slender pitcher plant</name>
    <dbReference type="NCBI Taxonomy" id="150966"/>
    <lineage>
        <taxon>Eukaryota</taxon>
        <taxon>Viridiplantae</taxon>
        <taxon>Streptophyta</taxon>
        <taxon>Embryophyta</taxon>
        <taxon>Tracheophyta</taxon>
        <taxon>Spermatophyta</taxon>
        <taxon>Magnoliopsida</taxon>
        <taxon>eudicotyledons</taxon>
        <taxon>Gunneridae</taxon>
        <taxon>Pentapetalae</taxon>
        <taxon>Caryophyllales</taxon>
        <taxon>Nepenthaceae</taxon>
        <taxon>Nepenthes</taxon>
    </lineage>
</organism>
<gene>
    <name evidence="1" type="ORF">Nepgr_033181</name>
</gene>
<dbReference type="AlphaFoldDB" id="A0AAD3TK15"/>